<dbReference type="GO" id="GO:0004035">
    <property type="term" value="F:alkaline phosphatase activity"/>
    <property type="evidence" value="ECO:0007669"/>
    <property type="project" value="UniProtKB-EC"/>
</dbReference>
<dbReference type="EC" id="3.1.3.1" evidence="1"/>
<reference evidence="1" key="1">
    <citation type="submission" date="2018-06" db="EMBL/GenBank/DDBJ databases">
        <authorList>
            <person name="Zhirakovskaya E."/>
        </authorList>
    </citation>
    <scope>NUCLEOTIDE SEQUENCE</scope>
</reference>
<dbReference type="PROSITE" id="PS51257">
    <property type="entry name" value="PROKAR_LIPOPROTEIN"/>
    <property type="match status" value="1"/>
</dbReference>
<name>A0A3B0UKS1_9ZZZZ</name>
<dbReference type="Gene3D" id="2.60.120.560">
    <property type="entry name" value="Exo-inulinase, domain 1"/>
    <property type="match status" value="1"/>
</dbReference>
<accession>A0A3B0UKS1</accession>
<gene>
    <name evidence="1" type="ORF">MNBD_BACTEROID01-348</name>
</gene>
<sequence length="683" mass="77320">MRTTIYILFIGCTLALSGCNHEVFNEVLLRDNFNGLDTGLFSSPTGAHSEYHYFPEAGIKGNWAVSSFFYGLGLGWGTAWQVKKDGQENMMCQTFLNDSIKATHPMICAGDSLWRNYKLTVRFSTDDALQYSGIAFRYRNDRCFYFFGVKDSIAYISIFNHANSIETLNEKILAEQPFSIVRGQDMTAIVTVEGNSIKAKLNNDVNLNVIDDTYPSGKIGLVSNARAQYKFVEVLTTRDEKEYFESKKSYYEQETLKLQAKNPGMVLWKKIKTEGFGVGRNLRFGDLNNDGQIDVLIGQVIHHKPRDTHSELSCLTAMTFDGKILWQTGVPDPEKNHLTNDVGFQIYDIDRDGKNEVIYCMNFKIIVADGATGEIKYSAPTPKTKIDNYKFPQILGDCLFFFDAEGNGYDGNILIKDRYSNFWVMNSKLDIIWEGSCKTGHYPYAADIDNDGKDELAIGYSLYDDDGKVLWCLDDKIEDHADGVSIVNFEGKKYSEPLIMYAASNDGYLLVDLKGNILRHYFIGHVQNPAIANFRADMPGLETVTINFWGNQGIIHLFDASGNIYNDFEPNQFGSMCLPLNWTGTGEEYFVHNPSIKEGGVFDGWARKVLVFPDDGHPDMCNAVLDITGDCRDEIVVWDPNEIWVYTQNDNPKKGKLYKPIRNPLYNYSNYQTTVSLPGWNDN</sequence>
<proteinExistence type="predicted"/>
<evidence type="ECO:0000313" key="1">
    <source>
        <dbReference type="EMBL" id="VAW25149.1"/>
    </source>
</evidence>
<organism evidence="1">
    <name type="scientific">hydrothermal vent metagenome</name>
    <dbReference type="NCBI Taxonomy" id="652676"/>
    <lineage>
        <taxon>unclassified sequences</taxon>
        <taxon>metagenomes</taxon>
        <taxon>ecological metagenomes</taxon>
    </lineage>
</organism>
<dbReference type="AlphaFoldDB" id="A0A3B0UKS1"/>
<protein>
    <submittedName>
        <fullName evidence="1">Alkaline phosphatase</fullName>
        <ecNumber evidence="1">3.1.3.1</ecNumber>
    </submittedName>
</protein>
<dbReference type="InterPro" id="IPR028994">
    <property type="entry name" value="Integrin_alpha_N"/>
</dbReference>
<dbReference type="SUPFAM" id="SSF69318">
    <property type="entry name" value="Integrin alpha N-terminal domain"/>
    <property type="match status" value="1"/>
</dbReference>
<keyword evidence="1" id="KW-0378">Hydrolase</keyword>
<dbReference type="EMBL" id="UOEP01000238">
    <property type="protein sequence ID" value="VAW25149.1"/>
    <property type="molecule type" value="Genomic_DNA"/>
</dbReference>